<dbReference type="Pfam" id="PF07586">
    <property type="entry name" value="HXXSHH"/>
    <property type="match status" value="1"/>
</dbReference>
<sequence length="278" mass="30916">MHQPLKRRTFLKATGVSLALPLLETMSPALGSAPAAAPKRMVCICTTLGLHPPSLWPRTSGADYESTEYLDLLKDHRKDFTLFSGLEHEGQTGRDPHNCELTWLTAAQGPGLGGFRNSISVDQYAAEKLGYVTRFPSVVISSNSAKSQSFTSSGVMVPAERSPAKLFSKMFLKGNARQVEKQKRRLSDGRSILDSLRSQSKKLQRSASKSDNRQLEEYYESVRKAEKDLAEVQAWMTRPKPKVSAPPPDDIRDKRNLVGRTQLLMNMVPLILQTDSSR</sequence>
<dbReference type="InterPro" id="IPR006311">
    <property type="entry name" value="TAT_signal"/>
</dbReference>
<protein>
    <recommendedName>
        <fullName evidence="2">DUF1552 domain-containing protein</fullName>
    </recommendedName>
</protein>
<reference evidence="1" key="1">
    <citation type="submission" date="2018-05" db="EMBL/GenBank/DDBJ databases">
        <authorList>
            <person name="Lanie J.A."/>
            <person name="Ng W.-L."/>
            <person name="Kazmierczak K.M."/>
            <person name="Andrzejewski T.M."/>
            <person name="Davidsen T.M."/>
            <person name="Wayne K.J."/>
            <person name="Tettelin H."/>
            <person name="Glass J.I."/>
            <person name="Rusch D."/>
            <person name="Podicherti R."/>
            <person name="Tsui H.-C.T."/>
            <person name="Winkler M.E."/>
        </authorList>
    </citation>
    <scope>NUCLEOTIDE SEQUENCE</scope>
</reference>
<organism evidence="1">
    <name type="scientific">marine metagenome</name>
    <dbReference type="NCBI Taxonomy" id="408172"/>
    <lineage>
        <taxon>unclassified sequences</taxon>
        <taxon>metagenomes</taxon>
        <taxon>ecological metagenomes</taxon>
    </lineage>
</organism>
<dbReference type="AlphaFoldDB" id="A0A382BUT2"/>
<accession>A0A382BUT2</accession>
<dbReference type="InterPro" id="IPR011447">
    <property type="entry name" value="DUF1552"/>
</dbReference>
<dbReference type="EMBL" id="UINC01031474">
    <property type="protein sequence ID" value="SVB17580.1"/>
    <property type="molecule type" value="Genomic_DNA"/>
</dbReference>
<evidence type="ECO:0008006" key="2">
    <source>
        <dbReference type="Google" id="ProtNLM"/>
    </source>
</evidence>
<feature type="non-terminal residue" evidence="1">
    <location>
        <position position="278"/>
    </location>
</feature>
<evidence type="ECO:0000313" key="1">
    <source>
        <dbReference type="EMBL" id="SVB17580.1"/>
    </source>
</evidence>
<gene>
    <name evidence="1" type="ORF">METZ01_LOCUS170434</name>
</gene>
<dbReference type="PROSITE" id="PS51318">
    <property type="entry name" value="TAT"/>
    <property type="match status" value="1"/>
</dbReference>
<name>A0A382BUT2_9ZZZZ</name>
<proteinExistence type="predicted"/>